<dbReference type="InterPro" id="IPR007421">
    <property type="entry name" value="Schlafen_AlbA_2_dom"/>
</dbReference>
<dbReference type="InterPro" id="IPR038461">
    <property type="entry name" value="Schlafen_AlbA_2_dom_sf"/>
</dbReference>
<feature type="domain" description="Schlafen AlbA-2" evidence="1">
    <location>
        <begin position="14"/>
        <end position="129"/>
    </location>
</feature>
<dbReference type="AlphaFoldDB" id="W4LV20"/>
<dbReference type="HOGENOM" id="CLU_996325_0_0_7"/>
<accession>W4LV20</accession>
<organism evidence="2 3">
    <name type="scientific">Candidatus Entotheonella gemina</name>
    <dbReference type="NCBI Taxonomy" id="1429439"/>
    <lineage>
        <taxon>Bacteria</taxon>
        <taxon>Pseudomonadati</taxon>
        <taxon>Nitrospinota/Tectimicrobiota group</taxon>
        <taxon>Candidatus Tectimicrobiota</taxon>
        <taxon>Candidatus Entotheonellia</taxon>
        <taxon>Candidatus Entotheonellales</taxon>
        <taxon>Candidatus Entotheonellaceae</taxon>
        <taxon>Candidatus Entotheonella</taxon>
    </lineage>
</organism>
<reference evidence="2 3" key="1">
    <citation type="journal article" date="2014" name="Nature">
        <title>An environmental bacterial taxon with a large and distinct metabolic repertoire.</title>
        <authorList>
            <person name="Wilson M.C."/>
            <person name="Mori T."/>
            <person name="Ruckert C."/>
            <person name="Uria A.R."/>
            <person name="Helf M.J."/>
            <person name="Takada K."/>
            <person name="Gernert C."/>
            <person name="Steffens U.A."/>
            <person name="Heycke N."/>
            <person name="Schmitt S."/>
            <person name="Rinke C."/>
            <person name="Helfrich E.J."/>
            <person name="Brachmann A.O."/>
            <person name="Gurgui C."/>
            <person name="Wakimoto T."/>
            <person name="Kracht M."/>
            <person name="Crusemann M."/>
            <person name="Hentschel U."/>
            <person name="Abe I."/>
            <person name="Matsunaga S."/>
            <person name="Kalinowski J."/>
            <person name="Takeyama H."/>
            <person name="Piel J."/>
        </authorList>
    </citation>
    <scope>NUCLEOTIDE SEQUENCE [LARGE SCALE GENOMIC DNA]</scope>
    <source>
        <strain evidence="3">TSY2</strain>
    </source>
</reference>
<evidence type="ECO:0000313" key="3">
    <source>
        <dbReference type="Proteomes" id="UP000019140"/>
    </source>
</evidence>
<dbReference type="Pfam" id="PF04326">
    <property type="entry name" value="SLFN_AlbA_2"/>
    <property type="match status" value="1"/>
</dbReference>
<evidence type="ECO:0000313" key="2">
    <source>
        <dbReference type="EMBL" id="ETX01581.1"/>
    </source>
</evidence>
<sequence length="279" mass="31159">MDDHDLEAFLLDLESDRVERKSSAANGNELRRAICAFANDLPNHQQPGILFIGVRDDGSCANLGITDELLRTLADMRSDGNILPLPTMTIQKKTLRGCELAVIVVEPSDAPPVRFRGCVWVRFGPRKANATIEEERRLTEKRRARDLPFDIRPMSAARLADLALELFRRDYLSATLPVDVLEANQRSAEDQLSSLRFVAVEPPSTPTNLGLLVVGQDPRQFFPGAYLQFLRIEGKELTDPIKNQKEIDGPLPDLLRRLDEVLQAHIAIASDLTTQGSIR</sequence>
<comment type="caution">
    <text evidence="2">The sequence shown here is derived from an EMBL/GenBank/DDBJ whole genome shotgun (WGS) entry which is preliminary data.</text>
</comment>
<dbReference type="Gene3D" id="3.30.950.30">
    <property type="entry name" value="Schlafen, AAA domain"/>
    <property type="match status" value="1"/>
</dbReference>
<dbReference type="PATRIC" id="fig|1429439.4.peg.6240"/>
<protein>
    <recommendedName>
        <fullName evidence="1">Schlafen AlbA-2 domain-containing protein</fullName>
    </recommendedName>
</protein>
<gene>
    <name evidence="2" type="ORF">ETSY2_36965</name>
</gene>
<name>W4LV20_9BACT</name>
<dbReference type="PANTHER" id="PTHR30595">
    <property type="entry name" value="GLPR-RELATED TRANSCRIPTIONAL REPRESSOR"/>
    <property type="match status" value="1"/>
</dbReference>
<dbReference type="PANTHER" id="PTHR30595:SF6">
    <property type="entry name" value="SCHLAFEN ALBA-2 DOMAIN-CONTAINING PROTEIN"/>
    <property type="match status" value="1"/>
</dbReference>
<evidence type="ECO:0000259" key="1">
    <source>
        <dbReference type="Pfam" id="PF04326"/>
    </source>
</evidence>
<proteinExistence type="predicted"/>
<dbReference type="EMBL" id="AZHX01001606">
    <property type="protein sequence ID" value="ETX01581.1"/>
    <property type="molecule type" value="Genomic_DNA"/>
</dbReference>
<dbReference type="Proteomes" id="UP000019140">
    <property type="component" value="Unassembled WGS sequence"/>
</dbReference>
<keyword evidence="3" id="KW-1185">Reference proteome</keyword>